<comment type="caution">
    <text evidence="1">The sequence shown here is derived from an EMBL/GenBank/DDBJ whole genome shotgun (WGS) entry which is preliminary data.</text>
</comment>
<evidence type="ECO:0000313" key="1">
    <source>
        <dbReference type="EMBL" id="PYE79856.1"/>
    </source>
</evidence>
<name>A0A318SLG2_9BURK</name>
<keyword evidence="2" id="KW-1185">Reference proteome</keyword>
<dbReference type="Proteomes" id="UP000247540">
    <property type="component" value="Unassembled WGS sequence"/>
</dbReference>
<dbReference type="EMBL" id="QJTC01000001">
    <property type="protein sequence ID" value="PYE79856.1"/>
    <property type="molecule type" value="Genomic_DNA"/>
</dbReference>
<organism evidence="1 2">
    <name type="scientific">Xylophilus ampelinus</name>
    <dbReference type="NCBI Taxonomy" id="54067"/>
    <lineage>
        <taxon>Bacteria</taxon>
        <taxon>Pseudomonadati</taxon>
        <taxon>Pseudomonadota</taxon>
        <taxon>Betaproteobacteria</taxon>
        <taxon>Burkholderiales</taxon>
        <taxon>Xylophilus</taxon>
    </lineage>
</organism>
<evidence type="ECO:0000313" key="2">
    <source>
        <dbReference type="Proteomes" id="UP000247540"/>
    </source>
</evidence>
<accession>A0A318SLG2</accession>
<reference evidence="1 2" key="1">
    <citation type="submission" date="2018-06" db="EMBL/GenBank/DDBJ databases">
        <title>Genomic Encyclopedia of Type Strains, Phase III (KMG-III): the genomes of soil and plant-associated and newly described type strains.</title>
        <authorList>
            <person name="Whitman W."/>
        </authorList>
    </citation>
    <scope>NUCLEOTIDE SEQUENCE [LARGE SCALE GENOMIC DNA]</scope>
    <source>
        <strain evidence="1 2">CECT 7646</strain>
    </source>
</reference>
<proteinExistence type="predicted"/>
<gene>
    <name evidence="1" type="ORF">DFQ15_101177</name>
</gene>
<dbReference type="AlphaFoldDB" id="A0A318SLG2"/>
<protein>
    <submittedName>
        <fullName evidence="1">Uncharacterized protein</fullName>
    </submittedName>
</protein>
<sequence length="35" mass="3975">MGYIYLPYATGFKVIGKVYVKNTIVNGSPLWEPVR</sequence>